<evidence type="ECO:0008006" key="4">
    <source>
        <dbReference type="Google" id="ProtNLM"/>
    </source>
</evidence>
<evidence type="ECO:0000313" key="3">
    <source>
        <dbReference type="Proteomes" id="UP000072520"/>
    </source>
</evidence>
<keyword evidence="1" id="KW-0732">Signal</keyword>
<dbReference type="RefSeq" id="WP_058709074.1">
    <property type="nucleotide sequence ID" value="NZ_LDSI01000028.1"/>
</dbReference>
<dbReference type="AlphaFoldDB" id="A0AB34VBC9"/>
<feature type="signal peptide" evidence="1">
    <location>
        <begin position="1"/>
        <end position="19"/>
    </location>
</feature>
<evidence type="ECO:0000313" key="2">
    <source>
        <dbReference type="EMBL" id="KTS94311.1"/>
    </source>
</evidence>
<gene>
    <name evidence="2" type="ORF">RSA13_18655</name>
</gene>
<proteinExistence type="predicted"/>
<dbReference type="Proteomes" id="UP000072520">
    <property type="component" value="Unassembled WGS sequence"/>
</dbReference>
<protein>
    <recommendedName>
        <fullName evidence="4">Type 1 fimbrial protein</fullName>
    </recommendedName>
</protein>
<accession>A0AB34VBC9</accession>
<evidence type="ECO:0000256" key="1">
    <source>
        <dbReference type="SAM" id="SignalP"/>
    </source>
</evidence>
<comment type="caution">
    <text evidence="2">The sequence shown here is derived from an EMBL/GenBank/DDBJ whole genome shotgun (WGS) entry which is preliminary data.</text>
</comment>
<feature type="chain" id="PRO_5044230473" description="Type 1 fimbrial protein" evidence="1">
    <location>
        <begin position="20"/>
        <end position="91"/>
    </location>
</feature>
<reference evidence="2 3" key="1">
    <citation type="journal article" date="2016" name="Front. Microbiol.">
        <title>Genomic Resource of Rice Seed Associated Bacteria.</title>
        <authorList>
            <person name="Midha S."/>
            <person name="Bansal K."/>
            <person name="Sharma S."/>
            <person name="Kumar N."/>
            <person name="Patil P.P."/>
            <person name="Chaudhry V."/>
            <person name="Patil P.B."/>
        </authorList>
    </citation>
    <scope>NUCLEOTIDE SEQUENCE [LARGE SCALE GENOMIC DNA]</scope>
    <source>
        <strain evidence="2 3">RSA13</strain>
    </source>
</reference>
<name>A0AB34VBC9_9GAMM</name>
<organism evidence="2 3">
    <name type="scientific">Pantoea stewartii</name>
    <dbReference type="NCBI Taxonomy" id="66269"/>
    <lineage>
        <taxon>Bacteria</taxon>
        <taxon>Pseudomonadati</taxon>
        <taxon>Pseudomonadota</taxon>
        <taxon>Gammaproteobacteria</taxon>
        <taxon>Enterobacterales</taxon>
        <taxon>Erwiniaceae</taxon>
        <taxon>Pantoea</taxon>
    </lineage>
</organism>
<dbReference type="EMBL" id="LDSI01000028">
    <property type="protein sequence ID" value="KTS94311.1"/>
    <property type="molecule type" value="Genomic_DNA"/>
</dbReference>
<sequence length="91" mass="9884">MKKSAVLLALLMLSTLSFATSGQINFRGAIVESPCDTLIAPNQIQQSCTRGGKTIIHKVSLNNAQQPMPYKLGTVQVRQTGNVKMMTVSYN</sequence>